<dbReference type="Gene3D" id="3.30.310.70">
    <property type="entry name" value="TT1751-like domain"/>
    <property type="match status" value="1"/>
</dbReference>
<dbReference type="PANTHER" id="PTHR38342">
    <property type="entry name" value="SLR5037 PROTEIN"/>
    <property type="match status" value="1"/>
</dbReference>
<feature type="chain" id="PRO_5011783894" evidence="1">
    <location>
        <begin position="24"/>
        <end position="152"/>
    </location>
</feature>
<evidence type="ECO:0000313" key="3">
    <source>
        <dbReference type="EMBL" id="SES15873.1"/>
    </source>
</evidence>
<gene>
    <name evidence="3" type="ORF">SAMN04490244_106200</name>
</gene>
<dbReference type="Proteomes" id="UP000198885">
    <property type="component" value="Unassembled WGS sequence"/>
</dbReference>
<reference evidence="3 4" key="1">
    <citation type="submission" date="2016-10" db="EMBL/GenBank/DDBJ databases">
        <authorList>
            <person name="de Groot N.N."/>
        </authorList>
    </citation>
    <scope>NUCLEOTIDE SEQUENCE [LARGE SCALE GENOMIC DNA]</scope>
    <source>
        <strain evidence="3 4">DSM 23042</strain>
    </source>
</reference>
<evidence type="ECO:0000259" key="2">
    <source>
        <dbReference type="Pfam" id="PF03625"/>
    </source>
</evidence>
<dbReference type="OrthoDB" id="9799367at2"/>
<organism evidence="3 4">
    <name type="scientific">Tranquillimonas rosea</name>
    <dbReference type="NCBI Taxonomy" id="641238"/>
    <lineage>
        <taxon>Bacteria</taxon>
        <taxon>Pseudomonadati</taxon>
        <taxon>Pseudomonadota</taxon>
        <taxon>Alphaproteobacteria</taxon>
        <taxon>Rhodobacterales</taxon>
        <taxon>Roseobacteraceae</taxon>
        <taxon>Tranquillimonas</taxon>
    </lineage>
</organism>
<dbReference type="InterPro" id="IPR005180">
    <property type="entry name" value="DUF302"/>
</dbReference>
<keyword evidence="1" id="KW-0732">Signal</keyword>
<proteinExistence type="predicted"/>
<dbReference type="STRING" id="641238.SAMN04490244_106200"/>
<dbReference type="AlphaFoldDB" id="A0A1H9V3J5"/>
<evidence type="ECO:0000313" key="4">
    <source>
        <dbReference type="Proteomes" id="UP000198885"/>
    </source>
</evidence>
<dbReference type="Pfam" id="PF03625">
    <property type="entry name" value="DUF302"/>
    <property type="match status" value="1"/>
</dbReference>
<feature type="signal peptide" evidence="1">
    <location>
        <begin position="1"/>
        <end position="23"/>
    </location>
</feature>
<dbReference type="RefSeq" id="WP_092693873.1">
    <property type="nucleotide sequence ID" value="NZ_FOGU01000006.1"/>
</dbReference>
<keyword evidence="4" id="KW-1185">Reference proteome</keyword>
<dbReference type="SUPFAM" id="SSF103247">
    <property type="entry name" value="TT1751-like"/>
    <property type="match status" value="1"/>
</dbReference>
<name>A0A1H9V3J5_9RHOB</name>
<sequence>MHRLAIAAATAALGAALAAPAAADIDRVSAEGSVAEVADRLEAAVSEAGATVFARVDHGGGAAEAGLELADAQLLIFGNPQIGTPAMQDDIRAGLFLPLKLLVHADADGGTWITWEEPEETFDDLEIDDDAAYLGKMESALQGFADAAAGGS</sequence>
<feature type="domain" description="DUF302" evidence="2">
    <location>
        <begin position="56"/>
        <end position="118"/>
    </location>
</feature>
<dbReference type="CDD" id="cd14797">
    <property type="entry name" value="DUF302"/>
    <property type="match status" value="1"/>
</dbReference>
<accession>A0A1H9V3J5</accession>
<dbReference type="InterPro" id="IPR035923">
    <property type="entry name" value="TT1751-like_sf"/>
</dbReference>
<dbReference type="EMBL" id="FOGU01000006">
    <property type="protein sequence ID" value="SES15873.1"/>
    <property type="molecule type" value="Genomic_DNA"/>
</dbReference>
<evidence type="ECO:0000256" key="1">
    <source>
        <dbReference type="SAM" id="SignalP"/>
    </source>
</evidence>
<dbReference type="PANTHER" id="PTHR38342:SF2">
    <property type="entry name" value="INNER MEMBRANE OR EXPORTED"/>
    <property type="match status" value="1"/>
</dbReference>
<protein>
    <submittedName>
        <fullName evidence="3">Uncharacterized conserved protein, DUF302 family</fullName>
    </submittedName>
</protein>